<name>A0A8J3QZV1_9ACTN</name>
<protein>
    <recommendedName>
        <fullName evidence="4">ROK family protein</fullName>
    </recommendedName>
</protein>
<sequence length="535" mass="57159">MRRVSIRDLSADIIRSSASDNEVLGVASKGTLVGVLVPLTHEMLQRLSANDADELAVNAEEADAEAAGTRTNLRELLEDTDPASGRPSNFSRVSIREISGARLERASADSKPLVVTSDRVAVAVFLPVVTGWVDRLVEESVSRFLSGQVTNSLNNPVARANTETAVRGQLIRSSSRRFTSQRVIGIRIVGDAHGHRERIVGVVTDGLAQIKIHGIVLPLERLDETYVFEQILNLIGLLSERLDDTENLIGIGIEIGGHVSQGRVVHSNNIHWDQFPLADQLSDIVGVPVVLENDANALAIHERYSQGISADNFAVVLLTHLGIGCGLVVDGSLHRGSRGMAAELGHIPIGTLASATGTTGSADHPCRCGNPMCLEGIATPRAIELALQLKEFPGSYEDALKASQDPVVREVFGAAGSAFGTGIATVLNLLNPEAIVLYGPLDIVGAPRQFHIDNFDTIADAKAVTGVDRIYTGAMRDSIRAHVFSNAEQECQFIVRIRSDEQGAKAAAACVIRAIRDRSAAGRAGSITPYAEQLR</sequence>
<dbReference type="RefSeq" id="WP_203922742.1">
    <property type="nucleotide sequence ID" value="NZ_BONZ01000078.1"/>
</dbReference>
<comment type="caution">
    <text evidence="2">The sequence shown here is derived from an EMBL/GenBank/DDBJ whole genome shotgun (WGS) entry which is preliminary data.</text>
</comment>
<dbReference type="SUPFAM" id="SSF53067">
    <property type="entry name" value="Actin-like ATPase domain"/>
    <property type="match status" value="1"/>
</dbReference>
<keyword evidence="3" id="KW-1185">Reference proteome</keyword>
<dbReference type="InterPro" id="IPR000600">
    <property type="entry name" value="ROK"/>
</dbReference>
<dbReference type="PANTHER" id="PTHR18964:SF149">
    <property type="entry name" value="BIFUNCTIONAL UDP-N-ACETYLGLUCOSAMINE 2-EPIMERASE_N-ACETYLMANNOSAMINE KINASE"/>
    <property type="match status" value="1"/>
</dbReference>
<proteinExistence type="inferred from homology"/>
<dbReference type="AlphaFoldDB" id="A0A8J3QZV1"/>
<gene>
    <name evidence="2" type="ORF">Raf01_74460</name>
</gene>
<accession>A0A8J3QZV1</accession>
<evidence type="ECO:0000256" key="1">
    <source>
        <dbReference type="ARBA" id="ARBA00006479"/>
    </source>
</evidence>
<organism evidence="2 3">
    <name type="scientific">Rugosimonospora africana</name>
    <dbReference type="NCBI Taxonomy" id="556532"/>
    <lineage>
        <taxon>Bacteria</taxon>
        <taxon>Bacillati</taxon>
        <taxon>Actinomycetota</taxon>
        <taxon>Actinomycetes</taxon>
        <taxon>Micromonosporales</taxon>
        <taxon>Micromonosporaceae</taxon>
        <taxon>Rugosimonospora</taxon>
    </lineage>
</organism>
<dbReference type="EMBL" id="BONZ01000078">
    <property type="protein sequence ID" value="GIH19274.1"/>
    <property type="molecule type" value="Genomic_DNA"/>
</dbReference>
<reference evidence="2" key="1">
    <citation type="submission" date="2021-01" db="EMBL/GenBank/DDBJ databases">
        <title>Whole genome shotgun sequence of Rugosimonospora africana NBRC 104875.</title>
        <authorList>
            <person name="Komaki H."/>
            <person name="Tamura T."/>
        </authorList>
    </citation>
    <scope>NUCLEOTIDE SEQUENCE</scope>
    <source>
        <strain evidence="2">NBRC 104875</strain>
    </source>
</reference>
<evidence type="ECO:0008006" key="4">
    <source>
        <dbReference type="Google" id="ProtNLM"/>
    </source>
</evidence>
<comment type="similarity">
    <text evidence="1">Belongs to the ROK (NagC/XylR) family.</text>
</comment>
<dbReference type="Gene3D" id="3.30.420.40">
    <property type="match status" value="2"/>
</dbReference>
<dbReference type="InterPro" id="IPR043129">
    <property type="entry name" value="ATPase_NBD"/>
</dbReference>
<dbReference type="Pfam" id="PF00480">
    <property type="entry name" value="ROK"/>
    <property type="match status" value="1"/>
</dbReference>
<dbReference type="Proteomes" id="UP000642748">
    <property type="component" value="Unassembled WGS sequence"/>
</dbReference>
<dbReference type="PANTHER" id="PTHR18964">
    <property type="entry name" value="ROK (REPRESSOR, ORF, KINASE) FAMILY"/>
    <property type="match status" value="1"/>
</dbReference>
<evidence type="ECO:0000313" key="3">
    <source>
        <dbReference type="Proteomes" id="UP000642748"/>
    </source>
</evidence>
<evidence type="ECO:0000313" key="2">
    <source>
        <dbReference type="EMBL" id="GIH19274.1"/>
    </source>
</evidence>